<dbReference type="InterPro" id="IPR036890">
    <property type="entry name" value="HATPase_C_sf"/>
</dbReference>
<dbReference type="CDD" id="cd03484">
    <property type="entry name" value="MutL_Trans_hPMS_2_like"/>
    <property type="match status" value="1"/>
</dbReference>
<evidence type="ECO:0000259" key="3">
    <source>
        <dbReference type="SMART" id="SM00853"/>
    </source>
</evidence>
<comment type="similarity">
    <text evidence="1">Belongs to the DNA mismatch repair MutL/HexB family.</text>
</comment>
<dbReference type="SUPFAM" id="SSF118116">
    <property type="entry name" value="DNA mismatch repair protein MutL"/>
    <property type="match status" value="1"/>
</dbReference>
<dbReference type="Proteomes" id="UP001153292">
    <property type="component" value="Chromosome 12"/>
</dbReference>
<dbReference type="Gene3D" id="3.30.1540.20">
    <property type="entry name" value="MutL, C-terminal domain, dimerisation subdomain"/>
    <property type="match status" value="1"/>
</dbReference>
<dbReference type="InterPro" id="IPR002099">
    <property type="entry name" value="MutL/Mlh/PMS"/>
</dbReference>
<dbReference type="NCBIfam" id="TIGR00585">
    <property type="entry name" value="mutl"/>
    <property type="match status" value="1"/>
</dbReference>
<reference evidence="5" key="1">
    <citation type="submission" date="2021-12" db="EMBL/GenBank/DDBJ databases">
        <authorList>
            <person name="King R."/>
        </authorList>
    </citation>
    <scope>NUCLEOTIDE SEQUENCE</scope>
</reference>
<dbReference type="InterPro" id="IPR014721">
    <property type="entry name" value="Ribsml_uS5_D2-typ_fold_subgr"/>
</dbReference>
<accession>A0ABN8ASB5</accession>
<dbReference type="PANTHER" id="PTHR10073">
    <property type="entry name" value="DNA MISMATCH REPAIR PROTEIN MLH, PMS, MUTL"/>
    <property type="match status" value="1"/>
</dbReference>
<dbReference type="Pfam" id="PF13589">
    <property type="entry name" value="HATPase_c_3"/>
    <property type="match status" value="1"/>
</dbReference>
<dbReference type="InterPro" id="IPR038973">
    <property type="entry name" value="MutL/Mlh/Pms-like"/>
</dbReference>
<dbReference type="InterPro" id="IPR037198">
    <property type="entry name" value="MutL_C_sf"/>
</dbReference>
<feature type="domain" description="DNA mismatch repair protein S5" evidence="4">
    <location>
        <begin position="220"/>
        <end position="398"/>
    </location>
</feature>
<proteinExistence type="inferred from homology"/>
<dbReference type="PANTHER" id="PTHR10073:SF52">
    <property type="entry name" value="MISMATCH REPAIR ENDONUCLEASE PMS2"/>
    <property type="match status" value="1"/>
</dbReference>
<dbReference type="Gene3D" id="3.30.1370.100">
    <property type="entry name" value="MutL, C-terminal domain, regulatory subdomain"/>
    <property type="match status" value="1"/>
</dbReference>
<dbReference type="EMBL" id="OU963905">
    <property type="protein sequence ID" value="CAH0398666.1"/>
    <property type="molecule type" value="Genomic_DNA"/>
</dbReference>
<organism evidence="5 6">
    <name type="scientific">Chilo suppressalis</name>
    <name type="common">Asiatic rice borer moth</name>
    <dbReference type="NCBI Taxonomy" id="168631"/>
    <lineage>
        <taxon>Eukaryota</taxon>
        <taxon>Metazoa</taxon>
        <taxon>Ecdysozoa</taxon>
        <taxon>Arthropoda</taxon>
        <taxon>Hexapoda</taxon>
        <taxon>Insecta</taxon>
        <taxon>Pterygota</taxon>
        <taxon>Neoptera</taxon>
        <taxon>Endopterygota</taxon>
        <taxon>Lepidoptera</taxon>
        <taxon>Glossata</taxon>
        <taxon>Ditrysia</taxon>
        <taxon>Pyraloidea</taxon>
        <taxon>Crambidae</taxon>
        <taxon>Crambinae</taxon>
        <taxon>Chilo</taxon>
    </lineage>
</organism>
<dbReference type="SUPFAM" id="SSF55874">
    <property type="entry name" value="ATPase domain of HSP90 chaperone/DNA topoisomerase II/histidine kinase"/>
    <property type="match status" value="1"/>
</dbReference>
<dbReference type="InterPro" id="IPR014762">
    <property type="entry name" value="DNA_mismatch_repair_CS"/>
</dbReference>
<gene>
    <name evidence="5" type="ORF">CHILSU_LOCUS1787</name>
</gene>
<dbReference type="SUPFAM" id="SSF54211">
    <property type="entry name" value="Ribosomal protein S5 domain 2-like"/>
    <property type="match status" value="1"/>
</dbReference>
<evidence type="ECO:0000313" key="5">
    <source>
        <dbReference type="EMBL" id="CAH0398666.1"/>
    </source>
</evidence>
<evidence type="ECO:0000259" key="4">
    <source>
        <dbReference type="SMART" id="SM01340"/>
    </source>
</evidence>
<dbReference type="SMART" id="SM00853">
    <property type="entry name" value="MutL_C"/>
    <property type="match status" value="1"/>
</dbReference>
<evidence type="ECO:0000313" key="6">
    <source>
        <dbReference type="Proteomes" id="UP001153292"/>
    </source>
</evidence>
<feature type="domain" description="MutL C-terminal dimerisation" evidence="3">
    <location>
        <begin position="694"/>
        <end position="838"/>
    </location>
</feature>
<dbReference type="Pfam" id="PF01119">
    <property type="entry name" value="DNA_mis_repair"/>
    <property type="match status" value="1"/>
</dbReference>
<evidence type="ECO:0000256" key="2">
    <source>
        <dbReference type="ARBA" id="ARBA00022763"/>
    </source>
</evidence>
<name>A0ABN8ASB5_CHISP</name>
<dbReference type="InterPro" id="IPR020568">
    <property type="entry name" value="Ribosomal_Su5_D2-typ_SF"/>
</dbReference>
<dbReference type="Gene3D" id="3.30.565.10">
    <property type="entry name" value="Histidine kinase-like ATPase, C-terminal domain"/>
    <property type="match status" value="1"/>
</dbReference>
<dbReference type="PROSITE" id="PS00058">
    <property type="entry name" value="DNA_MISMATCH_REPAIR_1"/>
    <property type="match status" value="1"/>
</dbReference>
<dbReference type="SMART" id="SM01340">
    <property type="entry name" value="DNA_mis_repair"/>
    <property type="match status" value="1"/>
</dbReference>
<keyword evidence="6" id="KW-1185">Reference proteome</keyword>
<dbReference type="Gene3D" id="3.30.230.10">
    <property type="match status" value="1"/>
</dbReference>
<dbReference type="Pfam" id="PF08676">
    <property type="entry name" value="MutL_C"/>
    <property type="match status" value="1"/>
</dbReference>
<dbReference type="CDD" id="cd16926">
    <property type="entry name" value="HATPase_MutL-MLH-PMS-like"/>
    <property type="match status" value="1"/>
</dbReference>
<evidence type="ECO:0008006" key="7">
    <source>
        <dbReference type="Google" id="ProtNLM"/>
    </source>
</evidence>
<keyword evidence="2" id="KW-0227">DNA damage</keyword>
<dbReference type="InterPro" id="IPR013507">
    <property type="entry name" value="DNA_mismatch_S5_2-like"/>
</dbReference>
<dbReference type="InterPro" id="IPR042120">
    <property type="entry name" value="MutL_C_dimsub"/>
</dbReference>
<sequence>MDTETEIKPINKDTVHKICSGQVVLSLAVAVKELVENSLDAGATNIDIRLKNYGIELIEVADNGSGVTEDNFAALTLKYHTSKLRDYSDLLGVTSFGFRGEALSSLCALSDLTITTRHQSLAYATKLEYDHKGNIVKKTPCSRQVGTTVTLTNLFSSLPVRLKEFHKNVKREFNKMTQLLYAYCLISLGVKYVTCSNQTSTNSKSIIVATQGSMSYKDNIACVFGVRQIQSILEIKPEYISNIKDNIFKGLSSDLEETEEQFIEDVEINLSEDSNDAEKKTLDSLCNSQKSQGYQNLVKPAELVGFISSCAHGSGRSSTDRQFYFINSRPCEPTKIMKLINELYKQYNPNQYPFVFLNVNIEKASVDVNVTPDKRKIFLTKEKIILDLLKNSISKLFESIPRTLKVDSLLHVPKTVNAVTDQPRIFNSFLQQFSSKVVSERIASENKQSSVKPDLKRKSTTMLDFISSKHKKQTNNGVLVDCRNSDNSLHSEDDENELIENETESVSNELIENETVAVSNELIENDTKPVSKNDESMILPNRKCETEQESSKTICLEEVNQISPMSSKQEIMYLECTDKLPSTQIRNIDDIEIQKHTIKCRGSSLAKSNSNVDAKKSKVVTDREDLGKYNRRSVNLKTSLDHVKHLVDIYHKNRSKALPERVKFKSTINPVYNKKCEEELSKEISMDSFKKMTVIGQFNLGFIITRLEDDLFIIDQHATDEIYNFETLQKTTELTSQKLVVPQPLELTGVNEQILMDNLEIFKKNGFIFDIDEKAPPTKRVKLLTIPMSKNWVFGKEDIEELLFMLRESSSEYCRPSRVRAMFASRACRKSVMIGTALSKADMKKLVIHMSEIDKPWNCPHGRPTIRHLVNLALIHVKNQLK</sequence>
<evidence type="ECO:0000256" key="1">
    <source>
        <dbReference type="ARBA" id="ARBA00006082"/>
    </source>
</evidence>
<dbReference type="InterPro" id="IPR042121">
    <property type="entry name" value="MutL_C_regsub"/>
</dbReference>
<protein>
    <recommendedName>
        <fullName evidence="7">Mismatch repair endonuclease PMS2</fullName>
    </recommendedName>
</protein>
<dbReference type="InterPro" id="IPR014790">
    <property type="entry name" value="MutL_C"/>
</dbReference>